<dbReference type="Proteomes" id="UP000030661">
    <property type="component" value="Unassembled WGS sequence"/>
</dbReference>
<evidence type="ECO:0000256" key="1">
    <source>
        <dbReference type="SAM" id="Coils"/>
    </source>
</evidence>
<feature type="transmembrane region" description="Helical" evidence="2">
    <location>
        <begin position="12"/>
        <end position="36"/>
    </location>
</feature>
<feature type="coiled-coil region" evidence="1">
    <location>
        <begin position="45"/>
        <end position="72"/>
    </location>
</feature>
<protein>
    <recommendedName>
        <fullName evidence="3">LysM domain-containing protein</fullName>
    </recommendedName>
</protein>
<dbReference type="InterPro" id="IPR036779">
    <property type="entry name" value="LysM_dom_sf"/>
</dbReference>
<reference evidence="4" key="1">
    <citation type="journal article" date="2015" name="PeerJ">
        <title>First genomic representation of candidate bacterial phylum KSB3 points to enhanced environmental sensing as a trigger of wastewater bulking.</title>
        <authorList>
            <person name="Sekiguchi Y."/>
            <person name="Ohashi A."/>
            <person name="Parks D.H."/>
            <person name="Yamauchi T."/>
            <person name="Tyson G.W."/>
            <person name="Hugenholtz P."/>
        </authorList>
    </citation>
    <scope>NUCLEOTIDE SEQUENCE [LARGE SCALE GENOMIC DNA]</scope>
</reference>
<sequence length="147" mass="17103">MDEQHRTQKLHISLTVIVKSGFFVLVCGVFGAYALLLHRKEVSSQNILRNELQRLREENYQLLERNQELEYLCPPEIDRSSSTSETSQTELEQANQRSFAYTVKKGDTIWDIAALYNVDVNALMRWNNLSPRSRIFPGDQLMIILEE</sequence>
<dbReference type="AlphaFoldDB" id="A0A081BUW5"/>
<dbReference type="STRING" id="1499967.U27_03082"/>
<keyword evidence="2" id="KW-0472">Membrane</keyword>
<evidence type="ECO:0000259" key="3">
    <source>
        <dbReference type="PROSITE" id="PS51782"/>
    </source>
</evidence>
<dbReference type="EMBL" id="DF820464">
    <property type="protein sequence ID" value="GAK56120.1"/>
    <property type="molecule type" value="Genomic_DNA"/>
</dbReference>
<dbReference type="Gene3D" id="3.10.350.10">
    <property type="entry name" value="LysM domain"/>
    <property type="match status" value="1"/>
</dbReference>
<keyword evidence="1" id="KW-0175">Coiled coil</keyword>
<dbReference type="SUPFAM" id="SSF54106">
    <property type="entry name" value="LysM domain"/>
    <property type="match status" value="1"/>
</dbReference>
<proteinExistence type="predicted"/>
<accession>A0A081BUW5</accession>
<dbReference type="SMART" id="SM00257">
    <property type="entry name" value="LysM"/>
    <property type="match status" value="1"/>
</dbReference>
<evidence type="ECO:0000256" key="2">
    <source>
        <dbReference type="SAM" id="Phobius"/>
    </source>
</evidence>
<dbReference type="HOGENOM" id="CLU_1764416_0_0_0"/>
<feature type="domain" description="LysM" evidence="3">
    <location>
        <begin position="99"/>
        <end position="143"/>
    </location>
</feature>
<keyword evidence="2" id="KW-0812">Transmembrane</keyword>
<keyword evidence="2" id="KW-1133">Transmembrane helix</keyword>
<dbReference type="PANTHER" id="PTHR33734:SF22">
    <property type="entry name" value="MEMBRANE-BOUND LYTIC MUREIN TRANSGLYCOSYLASE D"/>
    <property type="match status" value="1"/>
</dbReference>
<name>A0A081BUW5_VECG1</name>
<dbReference type="CDD" id="cd00118">
    <property type="entry name" value="LysM"/>
    <property type="match status" value="1"/>
</dbReference>
<dbReference type="Pfam" id="PF01476">
    <property type="entry name" value="LysM"/>
    <property type="match status" value="1"/>
</dbReference>
<dbReference type="PROSITE" id="PS51782">
    <property type="entry name" value="LYSM"/>
    <property type="match status" value="1"/>
</dbReference>
<keyword evidence="5" id="KW-1185">Reference proteome</keyword>
<organism evidence="4">
    <name type="scientific">Vecturithrix granuli</name>
    <dbReference type="NCBI Taxonomy" id="1499967"/>
    <lineage>
        <taxon>Bacteria</taxon>
        <taxon>Candidatus Moduliflexota</taxon>
        <taxon>Candidatus Vecturitrichia</taxon>
        <taxon>Candidatus Vecturitrichales</taxon>
        <taxon>Candidatus Vecturitrichaceae</taxon>
        <taxon>Candidatus Vecturithrix</taxon>
    </lineage>
</organism>
<dbReference type="PANTHER" id="PTHR33734">
    <property type="entry name" value="LYSM DOMAIN-CONTAINING GPI-ANCHORED PROTEIN 2"/>
    <property type="match status" value="1"/>
</dbReference>
<dbReference type="GO" id="GO:0008932">
    <property type="term" value="F:lytic endotransglycosylase activity"/>
    <property type="evidence" value="ECO:0007669"/>
    <property type="project" value="TreeGrafter"/>
</dbReference>
<evidence type="ECO:0000313" key="4">
    <source>
        <dbReference type="EMBL" id="GAK56120.1"/>
    </source>
</evidence>
<evidence type="ECO:0000313" key="5">
    <source>
        <dbReference type="Proteomes" id="UP000030661"/>
    </source>
</evidence>
<dbReference type="InterPro" id="IPR018392">
    <property type="entry name" value="LysM"/>
</dbReference>
<gene>
    <name evidence="4" type="ORF">U27_03082</name>
</gene>